<evidence type="ECO:0000313" key="2">
    <source>
        <dbReference type="Proteomes" id="UP000006591"/>
    </source>
</evidence>
<protein>
    <submittedName>
        <fullName evidence="1">Uncharacterized protein</fullName>
    </submittedName>
</protein>
<name>A0A0E0IWE8_ORYNI</name>
<dbReference type="HOGENOM" id="CLU_1889091_0_0_1"/>
<reference evidence="1" key="1">
    <citation type="submission" date="2015-04" db="UniProtKB">
        <authorList>
            <consortium name="EnsemblPlants"/>
        </authorList>
    </citation>
    <scope>IDENTIFICATION</scope>
    <source>
        <strain evidence="1">SL10</strain>
    </source>
</reference>
<dbReference type="Gramene" id="ONIVA10G20870.3">
    <property type="protein sequence ID" value="ONIVA10G20870.3"/>
    <property type="gene ID" value="ONIVA10G20870"/>
</dbReference>
<dbReference type="AlphaFoldDB" id="A0A0E0IWE8"/>
<organism evidence="1">
    <name type="scientific">Oryza nivara</name>
    <name type="common">Indian wild rice</name>
    <name type="synonym">Oryza sativa f. spontanea</name>
    <dbReference type="NCBI Taxonomy" id="4536"/>
    <lineage>
        <taxon>Eukaryota</taxon>
        <taxon>Viridiplantae</taxon>
        <taxon>Streptophyta</taxon>
        <taxon>Embryophyta</taxon>
        <taxon>Tracheophyta</taxon>
        <taxon>Spermatophyta</taxon>
        <taxon>Magnoliopsida</taxon>
        <taxon>Liliopsida</taxon>
        <taxon>Poales</taxon>
        <taxon>Poaceae</taxon>
        <taxon>BOP clade</taxon>
        <taxon>Oryzoideae</taxon>
        <taxon>Oryzeae</taxon>
        <taxon>Oryzinae</taxon>
        <taxon>Oryza</taxon>
    </lineage>
</organism>
<keyword evidence="2" id="KW-1185">Reference proteome</keyword>
<sequence>MLWRLASDDSSKLVNEAFAHLNVEGFVGQKSMLLSSTGRVTRNSKSAQSSFCSLGKKKWWPNPCKSLGGIATAFFSCRGSLKNSVMSALICCSNPASTPWNLARASNGVCNNLHTLILVDELHLQFVKDTTGHLS</sequence>
<proteinExistence type="predicted"/>
<evidence type="ECO:0000313" key="1">
    <source>
        <dbReference type="EnsemblPlants" id="ONIVA10G20870.3"/>
    </source>
</evidence>
<reference evidence="1" key="2">
    <citation type="submission" date="2018-04" db="EMBL/GenBank/DDBJ databases">
        <title>OnivRS2 (Oryza nivara Reference Sequence Version 2).</title>
        <authorList>
            <person name="Zhang J."/>
            <person name="Kudrna D."/>
            <person name="Lee S."/>
            <person name="Talag J."/>
            <person name="Rajasekar S."/>
            <person name="Welchert J."/>
            <person name="Hsing Y.-I."/>
            <person name="Wing R.A."/>
        </authorList>
    </citation>
    <scope>NUCLEOTIDE SEQUENCE [LARGE SCALE GENOMIC DNA]</scope>
</reference>
<dbReference type="EnsemblPlants" id="ONIVA10G20870.3">
    <property type="protein sequence ID" value="ONIVA10G20870.3"/>
    <property type="gene ID" value="ONIVA10G20870"/>
</dbReference>
<accession>A0A0E0IWE8</accession>
<dbReference type="Proteomes" id="UP000006591">
    <property type="component" value="Chromosome 10"/>
</dbReference>